<keyword evidence="2" id="KW-1185">Reference proteome</keyword>
<accession>A0AAV4GNR7</accession>
<dbReference type="AlphaFoldDB" id="A0AAV4GNR7"/>
<protein>
    <submittedName>
        <fullName evidence="1">Uncharacterized protein</fullName>
    </submittedName>
</protein>
<organism evidence="1 2">
    <name type="scientific">Elysia marginata</name>
    <dbReference type="NCBI Taxonomy" id="1093978"/>
    <lineage>
        <taxon>Eukaryota</taxon>
        <taxon>Metazoa</taxon>
        <taxon>Spiralia</taxon>
        <taxon>Lophotrochozoa</taxon>
        <taxon>Mollusca</taxon>
        <taxon>Gastropoda</taxon>
        <taxon>Heterobranchia</taxon>
        <taxon>Euthyneura</taxon>
        <taxon>Panpulmonata</taxon>
        <taxon>Sacoglossa</taxon>
        <taxon>Placobranchoidea</taxon>
        <taxon>Plakobranchidae</taxon>
        <taxon>Elysia</taxon>
    </lineage>
</organism>
<evidence type="ECO:0000313" key="1">
    <source>
        <dbReference type="EMBL" id="GFR87169.1"/>
    </source>
</evidence>
<sequence length="73" mass="7776">MRLEWPAATFSPAHTGFLFISTDWSSVVVCDVYPSEATSSQLVSTDSGLKLEVQGSGALRFAGRLALEAAFHG</sequence>
<comment type="caution">
    <text evidence="1">The sequence shown here is derived from an EMBL/GenBank/DDBJ whole genome shotgun (WGS) entry which is preliminary data.</text>
</comment>
<dbReference type="EMBL" id="BMAT01012165">
    <property type="protein sequence ID" value="GFR87169.1"/>
    <property type="molecule type" value="Genomic_DNA"/>
</dbReference>
<evidence type="ECO:0000313" key="2">
    <source>
        <dbReference type="Proteomes" id="UP000762676"/>
    </source>
</evidence>
<proteinExistence type="predicted"/>
<dbReference type="Proteomes" id="UP000762676">
    <property type="component" value="Unassembled WGS sequence"/>
</dbReference>
<name>A0AAV4GNR7_9GAST</name>
<reference evidence="1 2" key="1">
    <citation type="journal article" date="2021" name="Elife">
        <title>Chloroplast acquisition without the gene transfer in kleptoplastic sea slugs, Plakobranchus ocellatus.</title>
        <authorList>
            <person name="Maeda T."/>
            <person name="Takahashi S."/>
            <person name="Yoshida T."/>
            <person name="Shimamura S."/>
            <person name="Takaki Y."/>
            <person name="Nagai Y."/>
            <person name="Toyoda A."/>
            <person name="Suzuki Y."/>
            <person name="Arimoto A."/>
            <person name="Ishii H."/>
            <person name="Satoh N."/>
            <person name="Nishiyama T."/>
            <person name="Hasebe M."/>
            <person name="Maruyama T."/>
            <person name="Minagawa J."/>
            <person name="Obokata J."/>
            <person name="Shigenobu S."/>
        </authorList>
    </citation>
    <scope>NUCLEOTIDE SEQUENCE [LARGE SCALE GENOMIC DNA]</scope>
</reference>
<gene>
    <name evidence="1" type="ORF">ElyMa_006069500</name>
</gene>